<name>A0A1T4Q209_9SPIR</name>
<evidence type="ECO:0000256" key="5">
    <source>
        <dbReference type="ARBA" id="ARBA00023136"/>
    </source>
</evidence>
<comment type="subcellular location">
    <subcellularLocation>
        <location evidence="1">Cell membrane</location>
        <topology evidence="1">Multi-pass membrane protein</topology>
    </subcellularLocation>
</comment>
<dbReference type="RefSeq" id="WP_078931550.1">
    <property type="nucleotide sequence ID" value="NZ_FUXC01000011.1"/>
</dbReference>
<dbReference type="AlphaFoldDB" id="A0A1T4Q209"/>
<dbReference type="InterPro" id="IPR043428">
    <property type="entry name" value="LivM-like"/>
</dbReference>
<dbReference type="OrthoDB" id="9789927at2"/>
<feature type="transmembrane region" description="Helical" evidence="6">
    <location>
        <begin position="300"/>
        <end position="317"/>
    </location>
</feature>
<keyword evidence="4 6" id="KW-1133">Transmembrane helix</keyword>
<feature type="transmembrane region" description="Helical" evidence="6">
    <location>
        <begin position="26"/>
        <end position="47"/>
    </location>
</feature>
<keyword evidence="5 6" id="KW-0472">Membrane</keyword>
<dbReference type="PANTHER" id="PTHR30482">
    <property type="entry name" value="HIGH-AFFINITY BRANCHED-CHAIN AMINO ACID TRANSPORT SYSTEM PERMEASE"/>
    <property type="match status" value="1"/>
</dbReference>
<protein>
    <submittedName>
        <fullName evidence="7">Urea transport system permease protein</fullName>
    </submittedName>
</protein>
<gene>
    <name evidence="7" type="ORF">SAMN02745152_01820</name>
</gene>
<evidence type="ECO:0000256" key="1">
    <source>
        <dbReference type="ARBA" id="ARBA00004651"/>
    </source>
</evidence>
<proteinExistence type="predicted"/>
<evidence type="ECO:0000313" key="8">
    <source>
        <dbReference type="Proteomes" id="UP000190395"/>
    </source>
</evidence>
<dbReference type="Proteomes" id="UP000190395">
    <property type="component" value="Unassembled WGS sequence"/>
</dbReference>
<dbReference type="STRING" id="225004.SAMN02745152_01820"/>
<evidence type="ECO:0000313" key="7">
    <source>
        <dbReference type="EMBL" id="SJZ97646.1"/>
    </source>
</evidence>
<feature type="transmembrane region" description="Helical" evidence="6">
    <location>
        <begin position="242"/>
        <end position="268"/>
    </location>
</feature>
<reference evidence="7 8" key="1">
    <citation type="submission" date="2017-02" db="EMBL/GenBank/DDBJ databases">
        <authorList>
            <person name="Peterson S.W."/>
        </authorList>
    </citation>
    <scope>NUCLEOTIDE SEQUENCE [LARGE SCALE GENOMIC DNA]</scope>
    <source>
        <strain evidence="7 8">ATCC BAA-909</strain>
    </source>
</reference>
<feature type="transmembrane region" description="Helical" evidence="6">
    <location>
        <begin position="53"/>
        <end position="70"/>
    </location>
</feature>
<evidence type="ECO:0000256" key="6">
    <source>
        <dbReference type="SAM" id="Phobius"/>
    </source>
</evidence>
<dbReference type="CDD" id="cd06581">
    <property type="entry name" value="TM_PBP1_LivM_like"/>
    <property type="match status" value="1"/>
</dbReference>
<feature type="transmembrane region" description="Helical" evidence="6">
    <location>
        <begin position="150"/>
        <end position="168"/>
    </location>
</feature>
<sequence length="368" mass="40171">MSFDEKIEKLKTPCLSSVKSVSVEKWIAYGMFALLVFIPLFSSMYSQLVFGKFISYMIFALALDILWGYAGLMNLGFALFFGLGGYVLGISLSCQNGLPAFMEFGGLTQIPLLYKPLQNIPFAFLMGLLVPAAVAFILGLFIFYSKIKGVFYNLITLALAALFELLLATKQMYTGGSSGINGIAGGLDKIKFFGRPITITGWYYIGLVALVAVYVLCRLITKARFGSVIKSVRDNEARLQFLGYNPAVFKIAVFTIAAFFAGFAGMVYLPMTSFISIEAAGVSFSTMVLVWLAVGGRGNLTGAMAGALLVSFLQSKLSESFGNMWQLVLGAVLILIVYFLPKGIIGTLQDIQYNRRIAKVISQQKQEA</sequence>
<dbReference type="GO" id="GO:0015658">
    <property type="term" value="F:branched-chain amino acid transmembrane transporter activity"/>
    <property type="evidence" value="ECO:0007669"/>
    <property type="project" value="InterPro"/>
</dbReference>
<feature type="transmembrane region" description="Helical" evidence="6">
    <location>
        <begin position="77"/>
        <end position="102"/>
    </location>
</feature>
<evidence type="ECO:0000256" key="2">
    <source>
        <dbReference type="ARBA" id="ARBA00022475"/>
    </source>
</evidence>
<feature type="transmembrane region" description="Helical" evidence="6">
    <location>
        <begin position="274"/>
        <end position="293"/>
    </location>
</feature>
<dbReference type="InterPro" id="IPR001851">
    <property type="entry name" value="ABC_transp_permease"/>
</dbReference>
<dbReference type="Pfam" id="PF02653">
    <property type="entry name" value="BPD_transp_2"/>
    <property type="match status" value="1"/>
</dbReference>
<dbReference type="GeneID" id="303368047"/>
<accession>A0A1T4Q209</accession>
<feature type="transmembrane region" description="Helical" evidence="6">
    <location>
        <begin position="323"/>
        <end position="340"/>
    </location>
</feature>
<feature type="transmembrane region" description="Helical" evidence="6">
    <location>
        <begin position="201"/>
        <end position="221"/>
    </location>
</feature>
<evidence type="ECO:0000256" key="3">
    <source>
        <dbReference type="ARBA" id="ARBA00022692"/>
    </source>
</evidence>
<dbReference type="GO" id="GO:0005886">
    <property type="term" value="C:plasma membrane"/>
    <property type="evidence" value="ECO:0007669"/>
    <property type="project" value="UniProtKB-SubCell"/>
</dbReference>
<organism evidence="7 8">
    <name type="scientific">Treponema berlinense</name>
    <dbReference type="NCBI Taxonomy" id="225004"/>
    <lineage>
        <taxon>Bacteria</taxon>
        <taxon>Pseudomonadati</taxon>
        <taxon>Spirochaetota</taxon>
        <taxon>Spirochaetia</taxon>
        <taxon>Spirochaetales</taxon>
        <taxon>Treponemataceae</taxon>
        <taxon>Treponema</taxon>
    </lineage>
</organism>
<keyword evidence="3 6" id="KW-0812">Transmembrane</keyword>
<keyword evidence="2" id="KW-1003">Cell membrane</keyword>
<dbReference type="PANTHER" id="PTHR30482:SF4">
    <property type="entry name" value="SLR1201 PROTEIN"/>
    <property type="match status" value="1"/>
</dbReference>
<evidence type="ECO:0000256" key="4">
    <source>
        <dbReference type="ARBA" id="ARBA00022989"/>
    </source>
</evidence>
<dbReference type="EMBL" id="FUXC01000011">
    <property type="protein sequence ID" value="SJZ97646.1"/>
    <property type="molecule type" value="Genomic_DNA"/>
</dbReference>
<keyword evidence="8" id="KW-1185">Reference proteome</keyword>
<feature type="transmembrane region" description="Helical" evidence="6">
    <location>
        <begin position="122"/>
        <end position="143"/>
    </location>
</feature>